<sequence>MAAPKISFTVRRPTPVSRAPSAGTDSDTPPFKVPALPRHVAAAASSAPGSPLRIEDVDKHVDSSEGEDEEQDELVTGFDQFGVQRLHEKKSKPAGPLVIPALKNRDWREVARARRQHSAARYIPESAKAGTGVDGSVGGLGTRDVINAGPQREGLQIRQPHTAVATSAKQTAIEPADEASPREALTEDQLAIRALLSGSDVATPELAPIPLRPTEDDAYQQDVGELPESATLADYERVPVEQFGAALLRGMGWKEGQAASKRGKGPVEPWIPGARPALLGLGAREKEVFDDGSKKKGKGKPDYRFVPAVKKGEVWRSGDAQSERTRDQVYDDGHSREKDRDRERRDRDNERDTKDYDRDHERSSRDLRDRGRDHDYDYDREDRRDRERRREREYNERDRNRSPRRDRERSRRDRDRVHR</sequence>
<protein>
    <submittedName>
        <fullName evidence="1">DExH-box splicing factor binding site-domain-containing protein</fullName>
    </submittedName>
</protein>
<evidence type="ECO:0000313" key="2">
    <source>
        <dbReference type="Proteomes" id="UP000814128"/>
    </source>
</evidence>
<dbReference type="Proteomes" id="UP000814128">
    <property type="component" value="Unassembled WGS sequence"/>
</dbReference>
<reference evidence="1" key="2">
    <citation type="journal article" date="2022" name="New Phytol.">
        <title>Evolutionary transition to the ectomycorrhizal habit in the genomes of a hyperdiverse lineage of mushroom-forming fungi.</title>
        <authorList>
            <person name="Looney B."/>
            <person name="Miyauchi S."/>
            <person name="Morin E."/>
            <person name="Drula E."/>
            <person name="Courty P.E."/>
            <person name="Kohler A."/>
            <person name="Kuo A."/>
            <person name="LaButti K."/>
            <person name="Pangilinan J."/>
            <person name="Lipzen A."/>
            <person name="Riley R."/>
            <person name="Andreopoulos W."/>
            <person name="He G."/>
            <person name="Johnson J."/>
            <person name="Nolan M."/>
            <person name="Tritt A."/>
            <person name="Barry K.W."/>
            <person name="Grigoriev I.V."/>
            <person name="Nagy L.G."/>
            <person name="Hibbett D."/>
            <person name="Henrissat B."/>
            <person name="Matheny P.B."/>
            <person name="Labbe J."/>
            <person name="Martin F.M."/>
        </authorList>
    </citation>
    <scope>NUCLEOTIDE SEQUENCE</scope>
    <source>
        <strain evidence="1">EC-137</strain>
    </source>
</reference>
<name>A0ACB8QC33_9AGAM</name>
<comment type="caution">
    <text evidence="1">The sequence shown here is derived from an EMBL/GenBank/DDBJ whole genome shotgun (WGS) entry which is preliminary data.</text>
</comment>
<keyword evidence="2" id="KW-1185">Reference proteome</keyword>
<proteinExistence type="predicted"/>
<gene>
    <name evidence="1" type="ORF">K488DRAFT_56774</name>
</gene>
<reference evidence="1" key="1">
    <citation type="submission" date="2021-02" db="EMBL/GenBank/DDBJ databases">
        <authorList>
            <consortium name="DOE Joint Genome Institute"/>
            <person name="Ahrendt S."/>
            <person name="Looney B.P."/>
            <person name="Miyauchi S."/>
            <person name="Morin E."/>
            <person name="Drula E."/>
            <person name="Courty P.E."/>
            <person name="Chicoki N."/>
            <person name="Fauchery L."/>
            <person name="Kohler A."/>
            <person name="Kuo A."/>
            <person name="Labutti K."/>
            <person name="Pangilinan J."/>
            <person name="Lipzen A."/>
            <person name="Riley R."/>
            <person name="Andreopoulos W."/>
            <person name="He G."/>
            <person name="Johnson J."/>
            <person name="Barry K.W."/>
            <person name="Grigoriev I.V."/>
            <person name="Nagy L."/>
            <person name="Hibbett D."/>
            <person name="Henrissat B."/>
            <person name="Matheny P.B."/>
            <person name="Labbe J."/>
            <person name="Martin F."/>
        </authorList>
    </citation>
    <scope>NUCLEOTIDE SEQUENCE</scope>
    <source>
        <strain evidence="1">EC-137</strain>
    </source>
</reference>
<evidence type="ECO:0000313" key="1">
    <source>
        <dbReference type="EMBL" id="KAI0029252.1"/>
    </source>
</evidence>
<dbReference type="EMBL" id="MU273688">
    <property type="protein sequence ID" value="KAI0029252.1"/>
    <property type="molecule type" value="Genomic_DNA"/>
</dbReference>
<accession>A0ACB8QC33</accession>
<organism evidence="1 2">
    <name type="scientific">Vararia minispora EC-137</name>
    <dbReference type="NCBI Taxonomy" id="1314806"/>
    <lineage>
        <taxon>Eukaryota</taxon>
        <taxon>Fungi</taxon>
        <taxon>Dikarya</taxon>
        <taxon>Basidiomycota</taxon>
        <taxon>Agaricomycotina</taxon>
        <taxon>Agaricomycetes</taxon>
        <taxon>Russulales</taxon>
        <taxon>Lachnocladiaceae</taxon>
        <taxon>Vararia</taxon>
    </lineage>
</organism>